<keyword evidence="5" id="KW-1185">Reference proteome</keyword>
<keyword evidence="1" id="KW-0732">Signal</keyword>
<dbReference type="RefSeq" id="WP_109253424.1">
    <property type="nucleotide sequence ID" value="NZ_QEXV01000005.1"/>
</dbReference>
<evidence type="ECO:0000256" key="1">
    <source>
        <dbReference type="SAM" id="SignalP"/>
    </source>
</evidence>
<feature type="chain" id="PRO_5015576402" evidence="1">
    <location>
        <begin position="20"/>
        <end position="610"/>
    </location>
</feature>
<organism evidence="4 5">
    <name type="scientific">Marinicauda salina</name>
    <dbReference type="NCBI Taxonomy" id="2135793"/>
    <lineage>
        <taxon>Bacteria</taxon>
        <taxon>Pseudomonadati</taxon>
        <taxon>Pseudomonadota</taxon>
        <taxon>Alphaproteobacteria</taxon>
        <taxon>Maricaulales</taxon>
        <taxon>Maricaulaceae</taxon>
        <taxon>Marinicauda</taxon>
    </lineage>
</organism>
<accession>A0A2U2BRR3</accession>
<feature type="signal peptide" evidence="1">
    <location>
        <begin position="1"/>
        <end position="19"/>
    </location>
</feature>
<feature type="domain" description="Peptidase M61 N-terminal" evidence="3">
    <location>
        <begin position="28"/>
        <end position="191"/>
    </location>
</feature>
<feature type="domain" description="Peptidase M61 catalytic" evidence="2">
    <location>
        <begin position="288"/>
        <end position="406"/>
    </location>
</feature>
<dbReference type="Proteomes" id="UP000245168">
    <property type="component" value="Unassembled WGS sequence"/>
</dbReference>
<dbReference type="Pfam" id="PF05299">
    <property type="entry name" value="Peptidase_M61"/>
    <property type="match status" value="1"/>
</dbReference>
<dbReference type="Gene3D" id="2.60.40.3650">
    <property type="match status" value="1"/>
</dbReference>
<dbReference type="AlphaFoldDB" id="A0A2U2BRR3"/>
<dbReference type="OrthoDB" id="7521939at2"/>
<sequence length="610" mass="67900">MSVRSLAVLLALAPSAALAQEDAPPVVYEAAFDNAVHNEARIAITFSELGDEPLTVRMSRSSPGRYAIHEFAKNVYGVTATDADGEPLRIVRDDPYSWTVPEHDGEVRFSYTLYADRADGTYSQVDPSHAHLNMPASFAWAEGLADRLIEIRFDPFDADWRVATQLAPTDEPYVFRAPDLQYFLDSPTELSDFDLREWTVGEGEAAQTIRLAVHHAGTEDDVDEFARRARLVVDEQIALFGEVPDFDYGTYTFIADYLPHVSGDGMEHRNSTILTRSSGLYESEYSQLGTLSHEFLHAWNVERLRPAELEPFDFTRANPTPALWFAEGFTSYYDGLTIHRAGVEDLDAFADDIGGLLNYIVNAPGRRFAGPQAMSLRAPFVDAATAIDPDNNANIFTSYYPYGAVVGLALDLTLRRDHDTTLDAYMRHLWETHGRSETPYTQADLEAALAETSGDAAFARAFFANYIEDSGLPDFAPLLEQAGLVLRRKNPGAAWPGRARFDQNGEAMVLSANTIIGQPLYAAGLDRGDEVVRLGRLAIDSPEDWDRAVSRHDPGDTAEIVFVRLGETMSAELTFAEDPALEVVTFESQDRRLSRSQRRFREAWLESRAE</sequence>
<dbReference type="EMBL" id="QEXV01000005">
    <property type="protein sequence ID" value="PWE16701.1"/>
    <property type="molecule type" value="Genomic_DNA"/>
</dbReference>
<evidence type="ECO:0000313" key="5">
    <source>
        <dbReference type="Proteomes" id="UP000245168"/>
    </source>
</evidence>
<dbReference type="InterPro" id="IPR036034">
    <property type="entry name" value="PDZ_sf"/>
</dbReference>
<dbReference type="SUPFAM" id="SSF50156">
    <property type="entry name" value="PDZ domain-like"/>
    <property type="match status" value="1"/>
</dbReference>
<name>A0A2U2BRR3_9PROT</name>
<protein>
    <submittedName>
        <fullName evidence="4">Peptidase M61</fullName>
    </submittedName>
</protein>
<proteinExistence type="predicted"/>
<gene>
    <name evidence="4" type="ORF">DDZ18_10855</name>
</gene>
<dbReference type="SUPFAM" id="SSF55486">
    <property type="entry name" value="Metalloproteases ('zincins'), catalytic domain"/>
    <property type="match status" value="1"/>
</dbReference>
<dbReference type="InterPro" id="IPR027268">
    <property type="entry name" value="Peptidase_M4/M1_CTD_sf"/>
</dbReference>
<comment type="caution">
    <text evidence="4">The sequence shown here is derived from an EMBL/GenBank/DDBJ whole genome shotgun (WGS) entry which is preliminary data.</text>
</comment>
<evidence type="ECO:0000313" key="4">
    <source>
        <dbReference type="EMBL" id="PWE16701.1"/>
    </source>
</evidence>
<dbReference type="InterPro" id="IPR024191">
    <property type="entry name" value="Peptidase_M61"/>
</dbReference>
<reference evidence="5" key="1">
    <citation type="submission" date="2018-05" db="EMBL/GenBank/DDBJ databases">
        <authorList>
            <person name="Liu B.-T."/>
        </authorList>
    </citation>
    <scope>NUCLEOTIDE SEQUENCE [LARGE SCALE GENOMIC DNA]</scope>
    <source>
        <strain evidence="5">WD6-1</strain>
    </source>
</reference>
<evidence type="ECO:0000259" key="3">
    <source>
        <dbReference type="Pfam" id="PF17899"/>
    </source>
</evidence>
<dbReference type="InterPro" id="IPR007963">
    <property type="entry name" value="Peptidase_M61_catalytic"/>
</dbReference>
<dbReference type="InterPro" id="IPR040756">
    <property type="entry name" value="Peptidase_M61_N"/>
</dbReference>
<dbReference type="Gene3D" id="1.10.390.10">
    <property type="entry name" value="Neutral Protease Domain 2"/>
    <property type="match status" value="1"/>
</dbReference>
<dbReference type="Pfam" id="PF17899">
    <property type="entry name" value="Peptidase_M61_N"/>
    <property type="match status" value="1"/>
</dbReference>
<dbReference type="Gene3D" id="2.30.42.10">
    <property type="match status" value="1"/>
</dbReference>
<evidence type="ECO:0000259" key="2">
    <source>
        <dbReference type="Pfam" id="PF05299"/>
    </source>
</evidence>
<dbReference type="PIRSF" id="PIRSF016493">
    <property type="entry name" value="Glycyl_aminpptds"/>
    <property type="match status" value="1"/>
</dbReference>